<dbReference type="GO" id="GO:0005829">
    <property type="term" value="C:cytosol"/>
    <property type="evidence" value="ECO:0007669"/>
    <property type="project" value="TreeGrafter"/>
</dbReference>
<dbReference type="Gene3D" id="1.10.10.200">
    <property type="match status" value="1"/>
</dbReference>
<dbReference type="EMBL" id="FMUN01000005">
    <property type="protein sequence ID" value="SCY38665.1"/>
    <property type="molecule type" value="Genomic_DNA"/>
</dbReference>
<dbReference type="GO" id="GO:0006355">
    <property type="term" value="P:regulation of DNA-templated transcription"/>
    <property type="evidence" value="ECO:0007669"/>
    <property type="project" value="UniProtKB-UniRule"/>
</dbReference>
<proteinExistence type="inferred from homology"/>
<dbReference type="AlphaFoldDB" id="A0A0P9CPS9"/>
<evidence type="ECO:0000259" key="8">
    <source>
        <dbReference type="Pfam" id="PF20772"/>
    </source>
</evidence>
<dbReference type="HAMAP" id="MF_00693">
    <property type="entry name" value="Transcrip_reg_TACO1"/>
    <property type="match status" value="1"/>
</dbReference>
<dbReference type="FunFam" id="3.30.70.980:FF:000002">
    <property type="entry name" value="Probable transcriptional regulatory protein YebC"/>
    <property type="match status" value="1"/>
</dbReference>
<reference evidence="10" key="1">
    <citation type="submission" date="2016-10" db="EMBL/GenBank/DDBJ databases">
        <authorList>
            <person name="Varghese N."/>
        </authorList>
    </citation>
    <scope>NUCLEOTIDE SEQUENCE [LARGE SCALE GENOMIC DNA]</scope>
    <source>
        <strain evidence="10">HL 19</strain>
    </source>
</reference>
<dbReference type="InterPro" id="IPR048300">
    <property type="entry name" value="TACO1_YebC-like_2nd/3rd_dom"/>
</dbReference>
<comment type="subcellular location">
    <subcellularLocation>
        <location evidence="6">Cytoplasm</location>
    </subcellularLocation>
</comment>
<name>A0A0P9CPS9_9GAMM</name>
<dbReference type="InterPro" id="IPR049083">
    <property type="entry name" value="TACO1_YebC_N"/>
</dbReference>
<dbReference type="NCBIfam" id="TIGR01033">
    <property type="entry name" value="YebC/PmpR family DNA-binding transcriptional regulator"/>
    <property type="match status" value="1"/>
</dbReference>
<dbReference type="OrthoDB" id="9781053at2"/>
<dbReference type="PANTHER" id="PTHR12532">
    <property type="entry name" value="TRANSLATIONAL ACTIVATOR OF CYTOCHROME C OXIDASE 1"/>
    <property type="match status" value="1"/>
</dbReference>
<dbReference type="NCBIfam" id="NF001030">
    <property type="entry name" value="PRK00110.1"/>
    <property type="match status" value="1"/>
</dbReference>
<evidence type="ECO:0000313" key="10">
    <source>
        <dbReference type="Proteomes" id="UP000183104"/>
    </source>
</evidence>
<dbReference type="FunFam" id="1.10.10.200:FF:000001">
    <property type="entry name" value="Probable transcriptional regulatory protein YebC"/>
    <property type="match status" value="1"/>
</dbReference>
<organism evidence="9 10">
    <name type="scientific">Thiohalorhabdus denitrificans</name>
    <dbReference type="NCBI Taxonomy" id="381306"/>
    <lineage>
        <taxon>Bacteria</taxon>
        <taxon>Pseudomonadati</taxon>
        <taxon>Pseudomonadota</taxon>
        <taxon>Gammaproteobacteria</taxon>
        <taxon>Thiohalorhabdales</taxon>
        <taxon>Thiohalorhabdaceae</taxon>
        <taxon>Thiohalorhabdus</taxon>
    </lineage>
</organism>
<dbReference type="InterPro" id="IPR026564">
    <property type="entry name" value="Transcrip_reg_TACO1-like_dom3"/>
</dbReference>
<dbReference type="InterPro" id="IPR002876">
    <property type="entry name" value="Transcrip_reg_TACO1-like"/>
</dbReference>
<feature type="domain" description="TACO1/YebC-like second and third" evidence="7">
    <location>
        <begin position="82"/>
        <end position="237"/>
    </location>
</feature>
<dbReference type="Proteomes" id="UP000183104">
    <property type="component" value="Unassembled WGS sequence"/>
</dbReference>
<dbReference type="NCBIfam" id="NF009044">
    <property type="entry name" value="PRK12378.1"/>
    <property type="match status" value="1"/>
</dbReference>
<dbReference type="SUPFAM" id="SSF75625">
    <property type="entry name" value="YebC-like"/>
    <property type="match status" value="1"/>
</dbReference>
<evidence type="ECO:0000256" key="3">
    <source>
        <dbReference type="ARBA" id="ARBA00023015"/>
    </source>
</evidence>
<dbReference type="RefSeq" id="WP_054965341.1">
    <property type="nucleotide sequence ID" value="NZ_FMUN01000005.1"/>
</dbReference>
<keyword evidence="2 6" id="KW-0963">Cytoplasm</keyword>
<comment type="similarity">
    <text evidence="1 6">Belongs to the TACO1 family.</text>
</comment>
<evidence type="ECO:0000256" key="5">
    <source>
        <dbReference type="ARBA" id="ARBA00023163"/>
    </source>
</evidence>
<keyword evidence="3 6" id="KW-0805">Transcription regulation</keyword>
<dbReference type="Gene3D" id="3.30.70.980">
    <property type="match status" value="2"/>
</dbReference>
<dbReference type="Pfam" id="PF20772">
    <property type="entry name" value="TACO1_YebC_N"/>
    <property type="match status" value="1"/>
</dbReference>
<dbReference type="PATRIC" id="fig|381306.5.peg.1298"/>
<keyword evidence="10" id="KW-1185">Reference proteome</keyword>
<evidence type="ECO:0000256" key="2">
    <source>
        <dbReference type="ARBA" id="ARBA00022490"/>
    </source>
</evidence>
<evidence type="ECO:0000256" key="4">
    <source>
        <dbReference type="ARBA" id="ARBA00023125"/>
    </source>
</evidence>
<dbReference type="GO" id="GO:0003677">
    <property type="term" value="F:DNA binding"/>
    <property type="evidence" value="ECO:0007669"/>
    <property type="project" value="UniProtKB-UniRule"/>
</dbReference>
<dbReference type="InterPro" id="IPR017856">
    <property type="entry name" value="Integrase-like_N"/>
</dbReference>
<sequence>MAGHSKWANIKHRKAAQDAKRGKIFTRLIKEITVAARLGGGDPEANPRLRQAVDKALSNNMPKDNIDRAIKRGTGELEGVSYEEVTYEGYAPGGVAVLVECMTDNKNRTVGEIRHIFSKAGGNLGEDGSAAYIFHKTGMLIFDGEAVEEDALMEAAMEAGADDIQTEDGQQVVYTTPQDFEDVKAALVESGFEPQVAEVTMKPDNTVRVEGDKAEKVLKLLDALEDHDDVQNVYANYDIPDEVFEQVSV</sequence>
<dbReference type="STRING" id="381306.AN478_04065"/>
<dbReference type="InterPro" id="IPR029072">
    <property type="entry name" value="YebC-like"/>
</dbReference>
<accession>A0A0P9CPS9</accession>
<feature type="domain" description="TACO1/YebC-like N-terminal" evidence="8">
    <location>
        <begin position="5"/>
        <end position="76"/>
    </location>
</feature>
<gene>
    <name evidence="9" type="ORF">SAMN05661077_1965</name>
</gene>
<evidence type="ECO:0000256" key="1">
    <source>
        <dbReference type="ARBA" id="ARBA00008724"/>
    </source>
</evidence>
<protein>
    <recommendedName>
        <fullName evidence="6">Probable transcriptional regulatory protein SAMN05661077_1965</fullName>
    </recommendedName>
</protein>
<evidence type="ECO:0000259" key="7">
    <source>
        <dbReference type="Pfam" id="PF01709"/>
    </source>
</evidence>
<evidence type="ECO:0000313" key="9">
    <source>
        <dbReference type="EMBL" id="SCY38665.1"/>
    </source>
</evidence>
<evidence type="ECO:0000256" key="6">
    <source>
        <dbReference type="HAMAP-Rule" id="MF_00693"/>
    </source>
</evidence>
<dbReference type="PANTHER" id="PTHR12532:SF6">
    <property type="entry name" value="TRANSCRIPTIONAL REGULATORY PROTEIN YEBC-RELATED"/>
    <property type="match status" value="1"/>
</dbReference>
<keyword evidence="4 6" id="KW-0238">DNA-binding</keyword>
<keyword evidence="5 6" id="KW-0804">Transcription</keyword>
<dbReference type="Pfam" id="PF01709">
    <property type="entry name" value="Transcrip_reg"/>
    <property type="match status" value="1"/>
</dbReference>